<gene>
    <name evidence="1" type="ORF">MENT_LOCUS34802</name>
</gene>
<proteinExistence type="predicted"/>
<dbReference type="EMBL" id="CAJEWN010000436">
    <property type="protein sequence ID" value="CAD2182574.1"/>
    <property type="molecule type" value="Genomic_DNA"/>
</dbReference>
<organism evidence="1 2">
    <name type="scientific">Meloidogyne enterolobii</name>
    <name type="common">Root-knot nematode worm</name>
    <name type="synonym">Meloidogyne mayaguensis</name>
    <dbReference type="NCBI Taxonomy" id="390850"/>
    <lineage>
        <taxon>Eukaryota</taxon>
        <taxon>Metazoa</taxon>
        <taxon>Ecdysozoa</taxon>
        <taxon>Nematoda</taxon>
        <taxon>Chromadorea</taxon>
        <taxon>Rhabditida</taxon>
        <taxon>Tylenchina</taxon>
        <taxon>Tylenchomorpha</taxon>
        <taxon>Tylenchoidea</taxon>
        <taxon>Meloidogynidae</taxon>
        <taxon>Meloidogyninae</taxon>
        <taxon>Meloidogyne</taxon>
    </lineage>
</organism>
<name>A0A6V7W695_MELEN</name>
<protein>
    <submittedName>
        <fullName evidence="1">Uncharacterized protein</fullName>
    </submittedName>
</protein>
<accession>A0A6V7W695</accession>
<evidence type="ECO:0000313" key="2">
    <source>
        <dbReference type="Proteomes" id="UP000580250"/>
    </source>
</evidence>
<comment type="caution">
    <text evidence="1">The sequence shown here is derived from an EMBL/GenBank/DDBJ whole genome shotgun (WGS) entry which is preliminary data.</text>
</comment>
<evidence type="ECO:0000313" key="1">
    <source>
        <dbReference type="EMBL" id="CAD2182574.1"/>
    </source>
</evidence>
<dbReference type="AlphaFoldDB" id="A0A6V7W695"/>
<reference evidence="1 2" key="1">
    <citation type="submission" date="2020-08" db="EMBL/GenBank/DDBJ databases">
        <authorList>
            <person name="Koutsovoulos G."/>
            <person name="Danchin GJ E."/>
        </authorList>
    </citation>
    <scope>NUCLEOTIDE SEQUENCE [LARGE SCALE GENOMIC DNA]</scope>
</reference>
<sequence length="85" mass="10203">MAMEYLINHQEFTKLCKFLHEQLTNRYHKNDIFKDSSKGVPDKIKNLNSDIFNCCFKSDCNNFECKNYRQIIFRCKNNSNINQLT</sequence>
<dbReference type="Proteomes" id="UP000580250">
    <property type="component" value="Unassembled WGS sequence"/>
</dbReference>